<name>A0A7T3A8G3_SPHPI</name>
<feature type="compositionally biased region" description="Basic residues" evidence="1">
    <location>
        <begin position="100"/>
        <end position="111"/>
    </location>
</feature>
<feature type="region of interest" description="Disordered" evidence="1">
    <location>
        <begin position="69"/>
        <end position="111"/>
    </location>
</feature>
<dbReference type="AlphaFoldDB" id="A0A7T3A8G3"/>
<gene>
    <name evidence="2" type="ORF">I6G38_14020</name>
</gene>
<reference evidence="2 3" key="1">
    <citation type="submission" date="2020-12" db="EMBL/GenBank/DDBJ databases">
        <title>FDA dAtabase for Regulatory Grade micrObial Sequences (FDA-ARGOS): Supporting development and validation of Infectious Disease Dx tests.</title>
        <authorList>
            <person name="Sproer C."/>
            <person name="Gronow S."/>
            <person name="Severitt S."/>
            <person name="Schroder I."/>
            <person name="Tallon L."/>
            <person name="Sadzewicz L."/>
            <person name="Zhao X."/>
            <person name="Boylan J."/>
            <person name="Ott S."/>
            <person name="Bowen H."/>
            <person name="Vavikolanu K."/>
            <person name="Mehta A."/>
            <person name="Aluvathingal J."/>
            <person name="Nadendla S."/>
            <person name="Lowell S."/>
            <person name="Myers T."/>
            <person name="Yan Y."/>
            <person name="Sichtig H."/>
        </authorList>
    </citation>
    <scope>NUCLEOTIDE SEQUENCE [LARGE SCALE GENOMIC DNA]</scope>
    <source>
        <strain evidence="2 3">FDAARGOS_881</strain>
    </source>
</reference>
<evidence type="ECO:0000313" key="3">
    <source>
        <dbReference type="Proteomes" id="UP000594836"/>
    </source>
</evidence>
<dbReference type="Proteomes" id="UP000594836">
    <property type="component" value="Chromosome"/>
</dbReference>
<proteinExistence type="predicted"/>
<evidence type="ECO:0000256" key="1">
    <source>
        <dbReference type="SAM" id="MobiDB-lite"/>
    </source>
</evidence>
<dbReference type="EMBL" id="CP065713">
    <property type="protein sequence ID" value="QPT07892.1"/>
    <property type="molecule type" value="Genomic_DNA"/>
</dbReference>
<organism evidence="2 3">
    <name type="scientific">Sphingomonas paucimobilis</name>
    <name type="common">Pseudomonas paucimobilis</name>
    <dbReference type="NCBI Taxonomy" id="13689"/>
    <lineage>
        <taxon>Bacteria</taxon>
        <taxon>Pseudomonadati</taxon>
        <taxon>Pseudomonadota</taxon>
        <taxon>Alphaproteobacteria</taxon>
        <taxon>Sphingomonadales</taxon>
        <taxon>Sphingomonadaceae</taxon>
        <taxon>Sphingomonas</taxon>
    </lineage>
</organism>
<sequence>MNLLQQFLATRAAKGGKPVANSDAPVTRDEFNTVLRAVNALIEEVDLITSPDKLKAVMNEALTEAAKSAAPTVDARARADRASLAPTDEPTELASTVANHRNRAHLAPKGE</sequence>
<dbReference type="RefSeq" id="WP_047866936.1">
    <property type="nucleotide sequence ID" value="NZ_AP023323.1"/>
</dbReference>
<protein>
    <submittedName>
        <fullName evidence="2">Uncharacterized protein</fullName>
    </submittedName>
</protein>
<evidence type="ECO:0000313" key="2">
    <source>
        <dbReference type="EMBL" id="QPT07892.1"/>
    </source>
</evidence>
<accession>A0A7T3A8G3</accession>